<feature type="domain" description="Cytochrome c-552/4" evidence="2">
    <location>
        <begin position="58"/>
        <end position="129"/>
    </location>
</feature>
<dbReference type="Proteomes" id="UP000297567">
    <property type="component" value="Unassembled WGS sequence"/>
</dbReference>
<dbReference type="Gene3D" id="1.10.1130.10">
    <property type="entry name" value="Flavocytochrome C3, Chain A"/>
    <property type="match status" value="1"/>
</dbReference>
<dbReference type="InterPro" id="IPR023155">
    <property type="entry name" value="Cyt_c-552/4"/>
</dbReference>
<keyword evidence="4" id="KW-1185">Reference proteome</keyword>
<dbReference type="SUPFAM" id="SSF48695">
    <property type="entry name" value="Multiheme cytochromes"/>
    <property type="match status" value="1"/>
</dbReference>
<reference evidence="3" key="1">
    <citation type="journal article" date="2019" name="PLoS Negl. Trop. Dis.">
        <title>Revisiting the worldwide diversity of Leptospira species in the environment.</title>
        <authorList>
            <person name="Vincent A.T."/>
            <person name="Schiettekatte O."/>
            <person name="Bourhy P."/>
            <person name="Veyrier F.J."/>
            <person name="Picardeau M."/>
        </authorList>
    </citation>
    <scope>NUCLEOTIDE SEQUENCE [LARGE SCALE GENOMIC DNA]</scope>
    <source>
        <strain evidence="3">201702451</strain>
    </source>
</reference>
<sequence length="378" mass="43355">MKFLSLSMIMIFAFFCKNSQSNHVLRFSNGLNPISFDVSKDSALNPVSKKPMESSKDCASCHEQIYKNWEKSMHRQSFTNRIYQDSHKDEPLDWCLNCHAPLKQTSIVNHNSENNRYHAEEGVSCITCHVRNQKILTSKKMEGDSLAHTYDEVPVMKEGEFCGNCHQFNWPTRKSFIDPNSTIVYTNIPMQNTLGEYKLSKLKKTRNCQSCHLFPNSVKSHTFPGGHDKKYLEESFEVTLERISIDHFKLMIKTNGIAHAFPTGDLFRSMRIRILTPNEFLINEWILNKDFIPNKGNLNQPPKILVADTSFPPPDGTGETIKEFHFQYSNNGTEFKFEMYMDYLNPTSHIQGSVPISESLLLFKKGKLPIPPVSADKG</sequence>
<proteinExistence type="predicted"/>
<evidence type="ECO:0000313" key="3">
    <source>
        <dbReference type="EMBL" id="TGL77221.1"/>
    </source>
</evidence>
<protein>
    <submittedName>
        <fullName evidence="3">Cytochrome c554 and C-prime</fullName>
    </submittedName>
</protein>
<evidence type="ECO:0000256" key="1">
    <source>
        <dbReference type="ARBA" id="ARBA00022729"/>
    </source>
</evidence>
<comment type="caution">
    <text evidence="3">The sequence shown here is derived from an EMBL/GenBank/DDBJ whole genome shotgun (WGS) entry which is preliminary data.</text>
</comment>
<keyword evidence="1" id="KW-0732">Signal</keyword>
<organism evidence="3 4">
    <name type="scientific">Leptospira jelokensis</name>
    <dbReference type="NCBI Taxonomy" id="2484931"/>
    <lineage>
        <taxon>Bacteria</taxon>
        <taxon>Pseudomonadati</taxon>
        <taxon>Spirochaetota</taxon>
        <taxon>Spirochaetia</taxon>
        <taxon>Leptospirales</taxon>
        <taxon>Leptospiraceae</taxon>
        <taxon>Leptospira</taxon>
    </lineage>
</organism>
<dbReference type="InterPro" id="IPR036280">
    <property type="entry name" value="Multihaem_cyt_sf"/>
</dbReference>
<dbReference type="EMBL" id="RQGH01000003">
    <property type="protein sequence ID" value="TGL77221.1"/>
    <property type="molecule type" value="Genomic_DNA"/>
</dbReference>
<dbReference type="PANTHER" id="PTHR35038">
    <property type="entry name" value="DISSIMILATORY SULFITE REDUCTASE SIRA"/>
    <property type="match status" value="1"/>
</dbReference>
<gene>
    <name evidence="3" type="ORF">EHQ62_00085</name>
</gene>
<accession>A0A4Z1A7P2</accession>
<dbReference type="InterPro" id="IPR051829">
    <property type="entry name" value="Multiheme_Cytochr_ET"/>
</dbReference>
<dbReference type="AlphaFoldDB" id="A0A4Z1A7P2"/>
<name>A0A4Z1A7P2_9LEPT</name>
<evidence type="ECO:0000259" key="2">
    <source>
        <dbReference type="Pfam" id="PF13435"/>
    </source>
</evidence>
<dbReference type="Pfam" id="PF13435">
    <property type="entry name" value="Cytochrome_C554"/>
    <property type="match status" value="1"/>
</dbReference>
<evidence type="ECO:0000313" key="4">
    <source>
        <dbReference type="Proteomes" id="UP000297567"/>
    </source>
</evidence>